<dbReference type="Proteomes" id="UP000215590">
    <property type="component" value="Unassembled WGS sequence"/>
</dbReference>
<evidence type="ECO:0000313" key="1">
    <source>
        <dbReference type="EMBL" id="OYR20223.1"/>
    </source>
</evidence>
<gene>
    <name evidence="1" type="ORF">CEV31_1649</name>
</gene>
<dbReference type="AlphaFoldDB" id="A0A256FZF4"/>
<dbReference type="EMBL" id="NNRJ01000015">
    <property type="protein sequence ID" value="OYR20223.1"/>
    <property type="molecule type" value="Genomic_DNA"/>
</dbReference>
<proteinExistence type="predicted"/>
<evidence type="ECO:0000313" key="2">
    <source>
        <dbReference type="Proteomes" id="UP000215590"/>
    </source>
</evidence>
<comment type="caution">
    <text evidence="1">The sequence shown here is derived from an EMBL/GenBank/DDBJ whole genome shotgun (WGS) entry which is preliminary data.</text>
</comment>
<organism evidence="1 2">
    <name type="scientific">Brucella thiophenivorans</name>
    <dbReference type="NCBI Taxonomy" id="571255"/>
    <lineage>
        <taxon>Bacteria</taxon>
        <taxon>Pseudomonadati</taxon>
        <taxon>Pseudomonadota</taxon>
        <taxon>Alphaproteobacteria</taxon>
        <taxon>Hyphomicrobiales</taxon>
        <taxon>Brucellaceae</taxon>
        <taxon>Brucella/Ochrobactrum group</taxon>
        <taxon>Brucella</taxon>
    </lineage>
</organism>
<name>A0A256FZF4_9HYPH</name>
<accession>A0A256FZF4</accession>
<keyword evidence="2" id="KW-1185">Reference proteome</keyword>
<reference evidence="1 2" key="1">
    <citation type="submission" date="2017-07" db="EMBL/GenBank/DDBJ databases">
        <title>Phylogenetic study on the rhizospheric bacterium Ochrobactrum sp. A44.</title>
        <authorList>
            <person name="Krzyzanowska D.M."/>
            <person name="Ossowicki A."/>
            <person name="Rajewska M."/>
            <person name="Maciag T."/>
            <person name="Kaczynski Z."/>
            <person name="Czerwicka M."/>
            <person name="Jafra S."/>
        </authorList>
    </citation>
    <scope>NUCLEOTIDE SEQUENCE [LARGE SCALE GENOMIC DNA]</scope>
    <source>
        <strain evidence="1 2">DSM 7216</strain>
    </source>
</reference>
<protein>
    <submittedName>
        <fullName evidence="1">Uncharacterized protein</fullName>
    </submittedName>
</protein>
<sequence length="38" mass="4006">MAAMLALLLILRKVPAEDIGVKAGAFRPKKSDGDGTHN</sequence>